<dbReference type="InterPro" id="IPR001128">
    <property type="entry name" value="Cyt_P450"/>
</dbReference>
<dbReference type="Gene3D" id="1.10.630.10">
    <property type="entry name" value="Cytochrome P450"/>
    <property type="match status" value="1"/>
</dbReference>
<keyword evidence="7 9" id="KW-0408">Iron</keyword>
<evidence type="ECO:0000256" key="9">
    <source>
        <dbReference type="PIRSR" id="PIRSR602401-1"/>
    </source>
</evidence>
<keyword evidence="6 10" id="KW-0560">Oxidoreductase</keyword>
<dbReference type="InterPro" id="IPR002401">
    <property type="entry name" value="Cyt_P450_E_grp-I"/>
</dbReference>
<evidence type="ECO:0000256" key="1">
    <source>
        <dbReference type="ARBA" id="ARBA00001971"/>
    </source>
</evidence>
<evidence type="ECO:0000256" key="7">
    <source>
        <dbReference type="ARBA" id="ARBA00023004"/>
    </source>
</evidence>
<evidence type="ECO:0000313" key="12">
    <source>
        <dbReference type="Proteomes" id="UP001362999"/>
    </source>
</evidence>
<dbReference type="InterPro" id="IPR036396">
    <property type="entry name" value="Cyt_P450_sf"/>
</dbReference>
<keyword evidence="5 9" id="KW-0479">Metal-binding</keyword>
<dbReference type="InterPro" id="IPR050364">
    <property type="entry name" value="Cytochrome_P450_fung"/>
</dbReference>
<accession>A0AAV9ZA37</accession>
<keyword evidence="8 10" id="KW-0503">Monooxygenase</keyword>
<evidence type="ECO:0000256" key="6">
    <source>
        <dbReference type="ARBA" id="ARBA00023002"/>
    </source>
</evidence>
<comment type="cofactor">
    <cofactor evidence="1 9">
        <name>heme</name>
        <dbReference type="ChEBI" id="CHEBI:30413"/>
    </cofactor>
</comment>
<evidence type="ECO:0000256" key="3">
    <source>
        <dbReference type="ARBA" id="ARBA00010617"/>
    </source>
</evidence>
<gene>
    <name evidence="11" type="ORF">R3P38DRAFT_2582339</name>
</gene>
<dbReference type="PANTHER" id="PTHR46300">
    <property type="entry name" value="P450, PUTATIVE (EUROFUNG)-RELATED-RELATED"/>
    <property type="match status" value="1"/>
</dbReference>
<evidence type="ECO:0000256" key="5">
    <source>
        <dbReference type="ARBA" id="ARBA00022723"/>
    </source>
</evidence>
<dbReference type="InterPro" id="IPR017972">
    <property type="entry name" value="Cyt_P450_CS"/>
</dbReference>
<dbReference type="PRINTS" id="PR00463">
    <property type="entry name" value="EP450I"/>
</dbReference>
<keyword evidence="4 9" id="KW-0349">Heme</keyword>
<dbReference type="PANTHER" id="PTHR46300:SF7">
    <property type="entry name" value="P450, PUTATIVE (EUROFUNG)-RELATED"/>
    <property type="match status" value="1"/>
</dbReference>
<evidence type="ECO:0000256" key="8">
    <source>
        <dbReference type="ARBA" id="ARBA00023033"/>
    </source>
</evidence>
<evidence type="ECO:0000256" key="10">
    <source>
        <dbReference type="RuleBase" id="RU000461"/>
    </source>
</evidence>
<comment type="similarity">
    <text evidence="3 10">Belongs to the cytochrome P450 family.</text>
</comment>
<keyword evidence="12" id="KW-1185">Reference proteome</keyword>
<organism evidence="11 12">
    <name type="scientific">Favolaschia claudopus</name>
    <dbReference type="NCBI Taxonomy" id="2862362"/>
    <lineage>
        <taxon>Eukaryota</taxon>
        <taxon>Fungi</taxon>
        <taxon>Dikarya</taxon>
        <taxon>Basidiomycota</taxon>
        <taxon>Agaricomycotina</taxon>
        <taxon>Agaricomycetes</taxon>
        <taxon>Agaricomycetidae</taxon>
        <taxon>Agaricales</taxon>
        <taxon>Marasmiineae</taxon>
        <taxon>Mycenaceae</taxon>
        <taxon>Favolaschia</taxon>
    </lineage>
</organism>
<dbReference type="PROSITE" id="PS00086">
    <property type="entry name" value="CYTOCHROME_P450"/>
    <property type="match status" value="1"/>
</dbReference>
<comment type="pathway">
    <text evidence="2">Secondary metabolite biosynthesis.</text>
</comment>
<sequence>GLYFYNLQKKKFPLPPGPTGYPLIGNVFDMPSTWRTFAEWGEKYGGIVSVTLLRQPYIIINDSAIATSVLGGGGNAYADRPTFEMANICGWDRVLSRSVSFPLTSGANSNNSILHRFREYRKLIGRVFGSRVSMEKFHDMEEYHANMLLKRVLEDPEAFESAIRKSTGALILQLAYGYRIKENGSDPIVDLVDRGMRQFSDAMRPGKFLVDVLPILKYIPSWFPGAGFQHLAKKYRRTCKEAADIPLSFVQGQAGKSYAADLLSHPNLSEEQYLDIKWSAASFYMGGTDTTVSIVIAYFLAATKNPEIQAKAQTEMDRVVGRWRLPTLNDRASLPYTEALCHELRRWLTIVPLGLPHRAMQDDVYEGYFIPKNAIVIPNVWKFMHDPAVYREPFLCDPDRFLGPEPEPDPVNHGLFGYGRRLCPGMHLADVSIWICVAKAVAGLTISRALDASGAPIDPIVDITDGIVSRPLPFRCTVKPRSEQVLKWIEEATQGTT</sequence>
<dbReference type="GO" id="GO:0020037">
    <property type="term" value="F:heme binding"/>
    <property type="evidence" value="ECO:0007669"/>
    <property type="project" value="InterPro"/>
</dbReference>
<reference evidence="11 12" key="1">
    <citation type="journal article" date="2024" name="J Genomics">
        <title>Draft genome sequencing and assembly of Favolaschia claudopus CIRM-BRFM 2984 isolated from oak limbs.</title>
        <authorList>
            <person name="Navarro D."/>
            <person name="Drula E."/>
            <person name="Chaduli D."/>
            <person name="Cazenave R."/>
            <person name="Ahrendt S."/>
            <person name="Wang J."/>
            <person name="Lipzen A."/>
            <person name="Daum C."/>
            <person name="Barry K."/>
            <person name="Grigoriev I.V."/>
            <person name="Favel A."/>
            <person name="Rosso M.N."/>
            <person name="Martin F."/>
        </authorList>
    </citation>
    <scope>NUCLEOTIDE SEQUENCE [LARGE SCALE GENOMIC DNA]</scope>
    <source>
        <strain evidence="11 12">CIRM-BRFM 2984</strain>
    </source>
</reference>
<comment type="caution">
    <text evidence="11">The sequence shown here is derived from an EMBL/GenBank/DDBJ whole genome shotgun (WGS) entry which is preliminary data.</text>
</comment>
<dbReference type="Pfam" id="PF00067">
    <property type="entry name" value="p450"/>
    <property type="match status" value="1"/>
</dbReference>
<name>A0AAV9ZA37_9AGAR</name>
<dbReference type="EMBL" id="JAWWNJ010000173">
    <property type="protein sequence ID" value="KAK6977026.1"/>
    <property type="molecule type" value="Genomic_DNA"/>
</dbReference>
<proteinExistence type="inferred from homology"/>
<dbReference type="GO" id="GO:0005506">
    <property type="term" value="F:iron ion binding"/>
    <property type="evidence" value="ECO:0007669"/>
    <property type="project" value="InterPro"/>
</dbReference>
<dbReference type="GO" id="GO:0004497">
    <property type="term" value="F:monooxygenase activity"/>
    <property type="evidence" value="ECO:0007669"/>
    <property type="project" value="UniProtKB-KW"/>
</dbReference>
<dbReference type="Proteomes" id="UP001362999">
    <property type="component" value="Unassembled WGS sequence"/>
</dbReference>
<feature type="binding site" description="axial binding residue" evidence="9">
    <location>
        <position position="423"/>
    </location>
    <ligand>
        <name>heme</name>
        <dbReference type="ChEBI" id="CHEBI:30413"/>
    </ligand>
    <ligandPart>
        <name>Fe</name>
        <dbReference type="ChEBI" id="CHEBI:18248"/>
    </ligandPart>
</feature>
<dbReference type="GO" id="GO:0016705">
    <property type="term" value="F:oxidoreductase activity, acting on paired donors, with incorporation or reduction of molecular oxygen"/>
    <property type="evidence" value="ECO:0007669"/>
    <property type="project" value="InterPro"/>
</dbReference>
<feature type="non-terminal residue" evidence="11">
    <location>
        <position position="1"/>
    </location>
</feature>
<evidence type="ECO:0000256" key="2">
    <source>
        <dbReference type="ARBA" id="ARBA00005179"/>
    </source>
</evidence>
<dbReference type="CDD" id="cd11065">
    <property type="entry name" value="CYP64-like"/>
    <property type="match status" value="1"/>
</dbReference>
<dbReference type="AlphaFoldDB" id="A0AAV9ZA37"/>
<evidence type="ECO:0000256" key="4">
    <source>
        <dbReference type="ARBA" id="ARBA00022617"/>
    </source>
</evidence>
<protein>
    <submittedName>
        <fullName evidence="11">Cytochrome P450</fullName>
    </submittedName>
</protein>
<dbReference type="SUPFAM" id="SSF48264">
    <property type="entry name" value="Cytochrome P450"/>
    <property type="match status" value="1"/>
</dbReference>
<evidence type="ECO:0000313" key="11">
    <source>
        <dbReference type="EMBL" id="KAK6977026.1"/>
    </source>
</evidence>